<evidence type="ECO:0000256" key="2">
    <source>
        <dbReference type="ARBA" id="ARBA00022448"/>
    </source>
</evidence>
<accession>A0ABT8KXH4</accession>
<name>A0ABT8KXH4_9BACT</name>
<keyword evidence="8" id="KW-1185">Reference proteome</keyword>
<evidence type="ECO:0000313" key="7">
    <source>
        <dbReference type="EMBL" id="MDN5204869.1"/>
    </source>
</evidence>
<dbReference type="PANTHER" id="PTHR30097:SF4">
    <property type="entry name" value="SLR6042 PROTEIN"/>
    <property type="match status" value="1"/>
</dbReference>
<evidence type="ECO:0000259" key="6">
    <source>
        <dbReference type="Pfam" id="PF25975"/>
    </source>
</evidence>
<organism evidence="7 8">
    <name type="scientific">Splendidivirga corallicola</name>
    <dbReference type="NCBI Taxonomy" id="3051826"/>
    <lineage>
        <taxon>Bacteria</taxon>
        <taxon>Pseudomonadati</taxon>
        <taxon>Bacteroidota</taxon>
        <taxon>Cytophagia</taxon>
        <taxon>Cytophagales</taxon>
        <taxon>Splendidivirgaceae</taxon>
        <taxon>Splendidivirga</taxon>
    </lineage>
</organism>
<dbReference type="RefSeq" id="WP_346754892.1">
    <property type="nucleotide sequence ID" value="NZ_JAUJEA010000013.1"/>
</dbReference>
<dbReference type="EMBL" id="JAUJEA010000013">
    <property type="protein sequence ID" value="MDN5204869.1"/>
    <property type="molecule type" value="Genomic_DNA"/>
</dbReference>
<sequence length="502" mass="54710">MRYFLIIVALVMVACNANQNQGHTHGPQGHSHQTSATATVDTTIWTDKTELFVEFPALVVNKTSRFAAHFTKLEKHRPVREGNVTVSLVKGNKGIRHKVDQPSSPGIFTPSLQPKEAGVYQLVFNLETPDFQDRIVIDKVTVFANSDEADNQLGGQDEPSGTISFLKEQAWKIDFQTSSVIEREIHDIIPSSGIWKAAPGAHKSLVANTSGVVVFAKKNLTEGISVKKGQLLATINSQELTANNLQAEIDKAKAAYEKAKATFERKKQLHESGIVAKSEFEQVENEYLIAKASYETLRSGYSSGGKQIRAPFDGFIKTIAVTNGAYAEEGNTLISLGTHQSRLLEIRVSPAYALSLESIHNIWYQPRSGEWSSINESGGSVLSIGKEVDGDEPLIPIYAQVNEAVQMPEGGFTEVQVAIGNTEKSLIVPETALLEDYGAYAVIVQLSGESFERRPVTPGRRNGQYVEIKQGLHAGEAVVTKGAYQVKMASMSGQTPAHGHAH</sequence>
<feature type="domain" description="CzcB-like C-terminal circularly permuted SH3-like" evidence="6">
    <location>
        <begin position="428"/>
        <end position="487"/>
    </location>
</feature>
<comment type="caution">
    <text evidence="7">The sequence shown here is derived from an EMBL/GenBank/DDBJ whole genome shotgun (WGS) entry which is preliminary data.</text>
</comment>
<keyword evidence="4" id="KW-0732">Signal</keyword>
<keyword evidence="2" id="KW-0813">Transport</keyword>
<keyword evidence="3" id="KW-0175">Coiled coil</keyword>
<dbReference type="InterPro" id="IPR058649">
    <property type="entry name" value="CzcB_C"/>
</dbReference>
<dbReference type="InterPro" id="IPR051909">
    <property type="entry name" value="MFP_Cation_Efflux"/>
</dbReference>
<dbReference type="Pfam" id="PF25975">
    <property type="entry name" value="CzcB_C"/>
    <property type="match status" value="1"/>
</dbReference>
<feature type="coiled-coil region" evidence="3">
    <location>
        <begin position="235"/>
        <end position="269"/>
    </location>
</feature>
<feature type="signal peptide" evidence="4">
    <location>
        <begin position="1"/>
        <end position="20"/>
    </location>
</feature>
<gene>
    <name evidence="7" type="ORF">QQ008_25990</name>
</gene>
<dbReference type="Proteomes" id="UP001172082">
    <property type="component" value="Unassembled WGS sequence"/>
</dbReference>
<evidence type="ECO:0000256" key="3">
    <source>
        <dbReference type="SAM" id="Coils"/>
    </source>
</evidence>
<dbReference type="PROSITE" id="PS51257">
    <property type="entry name" value="PROKAR_LIPOPROTEIN"/>
    <property type="match status" value="1"/>
</dbReference>
<dbReference type="SUPFAM" id="SSF111369">
    <property type="entry name" value="HlyD-like secretion proteins"/>
    <property type="match status" value="1"/>
</dbReference>
<dbReference type="Gene3D" id="1.10.287.470">
    <property type="entry name" value="Helix hairpin bin"/>
    <property type="match status" value="1"/>
</dbReference>
<dbReference type="InterPro" id="IPR006143">
    <property type="entry name" value="RND_pump_MFP"/>
</dbReference>
<dbReference type="PANTHER" id="PTHR30097">
    <property type="entry name" value="CATION EFFLUX SYSTEM PROTEIN CUSB"/>
    <property type="match status" value="1"/>
</dbReference>
<comment type="similarity">
    <text evidence="1">Belongs to the membrane fusion protein (MFP) (TC 8.A.1) family.</text>
</comment>
<reference evidence="7" key="1">
    <citation type="submission" date="2023-06" db="EMBL/GenBank/DDBJ databases">
        <title>Genomic of Parafulvivirga corallium.</title>
        <authorList>
            <person name="Wang G."/>
        </authorList>
    </citation>
    <scope>NUCLEOTIDE SEQUENCE</scope>
    <source>
        <strain evidence="7">BMA10</strain>
    </source>
</reference>
<dbReference type="Gene3D" id="2.40.420.20">
    <property type="match status" value="1"/>
</dbReference>
<protein>
    <submittedName>
        <fullName evidence="7">Efflux RND transporter periplasmic adaptor subunit</fullName>
    </submittedName>
</protein>
<feature type="chain" id="PRO_5046548956" evidence="4">
    <location>
        <begin position="21"/>
        <end position="502"/>
    </location>
</feature>
<dbReference type="Pfam" id="PF25917">
    <property type="entry name" value="BSH_RND"/>
    <property type="match status" value="1"/>
</dbReference>
<proteinExistence type="inferred from homology"/>
<evidence type="ECO:0000256" key="1">
    <source>
        <dbReference type="ARBA" id="ARBA00009477"/>
    </source>
</evidence>
<dbReference type="Gene3D" id="2.40.50.100">
    <property type="match status" value="1"/>
</dbReference>
<dbReference type="InterPro" id="IPR058625">
    <property type="entry name" value="MdtA-like_BSH"/>
</dbReference>
<feature type="domain" description="Multidrug resistance protein MdtA-like barrel-sandwich hybrid" evidence="5">
    <location>
        <begin position="216"/>
        <end position="333"/>
    </location>
</feature>
<evidence type="ECO:0000256" key="4">
    <source>
        <dbReference type="SAM" id="SignalP"/>
    </source>
</evidence>
<evidence type="ECO:0000259" key="5">
    <source>
        <dbReference type="Pfam" id="PF25917"/>
    </source>
</evidence>
<dbReference type="NCBIfam" id="TIGR01730">
    <property type="entry name" value="RND_mfp"/>
    <property type="match status" value="1"/>
</dbReference>
<evidence type="ECO:0000313" key="8">
    <source>
        <dbReference type="Proteomes" id="UP001172082"/>
    </source>
</evidence>